<evidence type="ECO:0000259" key="7">
    <source>
        <dbReference type="Pfam" id="PF02687"/>
    </source>
</evidence>
<evidence type="ECO:0000256" key="6">
    <source>
        <dbReference type="SAM" id="Phobius"/>
    </source>
</evidence>
<proteinExistence type="predicted"/>
<feature type="transmembrane region" description="Helical" evidence="6">
    <location>
        <begin position="372"/>
        <end position="396"/>
    </location>
</feature>
<evidence type="ECO:0000313" key="9">
    <source>
        <dbReference type="EMBL" id="WEK34272.1"/>
    </source>
</evidence>
<dbReference type="Proteomes" id="UP001220610">
    <property type="component" value="Chromosome"/>
</dbReference>
<evidence type="ECO:0000256" key="1">
    <source>
        <dbReference type="ARBA" id="ARBA00004651"/>
    </source>
</evidence>
<evidence type="ECO:0000256" key="4">
    <source>
        <dbReference type="ARBA" id="ARBA00022989"/>
    </source>
</evidence>
<name>A0AAJ5WPA7_9BACT</name>
<keyword evidence="4 6" id="KW-1133">Transmembrane helix</keyword>
<dbReference type="AlphaFoldDB" id="A0AAJ5WPA7"/>
<accession>A0AAJ5WPA7</accession>
<feature type="transmembrane region" description="Helical" evidence="6">
    <location>
        <begin position="666"/>
        <end position="690"/>
    </location>
</feature>
<dbReference type="EMBL" id="CP119311">
    <property type="protein sequence ID" value="WEK34272.1"/>
    <property type="molecule type" value="Genomic_DNA"/>
</dbReference>
<comment type="subcellular location">
    <subcellularLocation>
        <location evidence="1">Cell membrane</location>
        <topology evidence="1">Multi-pass membrane protein</topology>
    </subcellularLocation>
</comment>
<keyword evidence="3 6" id="KW-0812">Transmembrane</keyword>
<feature type="domain" description="ABC3 transporter permease C-terminal" evidence="7">
    <location>
        <begin position="669"/>
        <end position="778"/>
    </location>
</feature>
<organism evidence="9 10">
    <name type="scientific">Candidatus Pseudobacter hemicellulosilyticus</name>
    <dbReference type="NCBI Taxonomy" id="3121375"/>
    <lineage>
        <taxon>Bacteria</taxon>
        <taxon>Pseudomonadati</taxon>
        <taxon>Bacteroidota</taxon>
        <taxon>Chitinophagia</taxon>
        <taxon>Chitinophagales</taxon>
        <taxon>Chitinophagaceae</taxon>
        <taxon>Pseudobacter</taxon>
    </lineage>
</organism>
<protein>
    <submittedName>
        <fullName evidence="9">ABC transporter permease</fullName>
    </submittedName>
</protein>
<dbReference type="InterPro" id="IPR025857">
    <property type="entry name" value="MacB_PCD"/>
</dbReference>
<gene>
    <name evidence="9" type="ORF">P0Y53_17435</name>
</gene>
<evidence type="ECO:0000256" key="5">
    <source>
        <dbReference type="ARBA" id="ARBA00023136"/>
    </source>
</evidence>
<dbReference type="InterPro" id="IPR003838">
    <property type="entry name" value="ABC3_permease_C"/>
</dbReference>
<evidence type="ECO:0000259" key="8">
    <source>
        <dbReference type="Pfam" id="PF12704"/>
    </source>
</evidence>
<feature type="domain" description="ABC3 transporter permease C-terminal" evidence="7">
    <location>
        <begin position="285"/>
        <end position="401"/>
    </location>
</feature>
<dbReference type="GO" id="GO:0005886">
    <property type="term" value="C:plasma membrane"/>
    <property type="evidence" value="ECO:0007669"/>
    <property type="project" value="UniProtKB-SubCell"/>
</dbReference>
<feature type="transmembrane region" description="Helical" evidence="6">
    <location>
        <begin position="21"/>
        <end position="41"/>
    </location>
</feature>
<dbReference type="GO" id="GO:0022857">
    <property type="term" value="F:transmembrane transporter activity"/>
    <property type="evidence" value="ECO:0007669"/>
    <property type="project" value="TreeGrafter"/>
</dbReference>
<feature type="domain" description="MacB-like periplasmic core" evidence="8">
    <location>
        <begin position="507"/>
        <end position="633"/>
    </location>
</feature>
<feature type="transmembrane region" description="Helical" evidence="6">
    <location>
        <begin position="417"/>
        <end position="441"/>
    </location>
</feature>
<keyword evidence="5 6" id="KW-0472">Membrane</keyword>
<dbReference type="PANTHER" id="PTHR30572:SF18">
    <property type="entry name" value="ABC-TYPE MACROLIDE FAMILY EXPORT SYSTEM PERMEASE COMPONENT 2"/>
    <property type="match status" value="1"/>
</dbReference>
<evidence type="ECO:0000256" key="2">
    <source>
        <dbReference type="ARBA" id="ARBA00022475"/>
    </source>
</evidence>
<reference evidence="9" key="1">
    <citation type="submission" date="2023-03" db="EMBL/GenBank/DDBJ databases">
        <title>Andean soil-derived lignocellulolytic bacterial consortium as a source of novel taxa and putative plastic-active enzymes.</title>
        <authorList>
            <person name="Diaz-Garcia L."/>
            <person name="Chuvochina M."/>
            <person name="Feuerriegel G."/>
            <person name="Bunk B."/>
            <person name="Sproer C."/>
            <person name="Streit W.R."/>
            <person name="Rodriguez L.M."/>
            <person name="Overmann J."/>
            <person name="Jimenez D.J."/>
        </authorList>
    </citation>
    <scope>NUCLEOTIDE SEQUENCE</scope>
    <source>
        <strain evidence="9">MAG 7</strain>
    </source>
</reference>
<feature type="transmembrane region" description="Helical" evidence="6">
    <location>
        <begin position="282"/>
        <end position="304"/>
    </location>
</feature>
<evidence type="ECO:0000256" key="3">
    <source>
        <dbReference type="ARBA" id="ARBA00022692"/>
    </source>
</evidence>
<feature type="transmembrane region" description="Helical" evidence="6">
    <location>
        <begin position="325"/>
        <end position="352"/>
    </location>
</feature>
<keyword evidence="2" id="KW-1003">Cell membrane</keyword>
<feature type="domain" description="MacB-like periplasmic core" evidence="8">
    <location>
        <begin position="20"/>
        <end position="233"/>
    </location>
</feature>
<dbReference type="PANTHER" id="PTHR30572">
    <property type="entry name" value="MEMBRANE COMPONENT OF TRANSPORTER-RELATED"/>
    <property type="match status" value="1"/>
</dbReference>
<feature type="transmembrane region" description="Helical" evidence="6">
    <location>
        <begin position="718"/>
        <end position="738"/>
    </location>
</feature>
<feature type="transmembrane region" description="Helical" evidence="6">
    <location>
        <begin position="750"/>
        <end position="770"/>
    </location>
</feature>
<evidence type="ECO:0000313" key="10">
    <source>
        <dbReference type="Proteomes" id="UP001220610"/>
    </source>
</evidence>
<dbReference type="Pfam" id="PF12704">
    <property type="entry name" value="MacB_PCD"/>
    <property type="match status" value="2"/>
</dbReference>
<dbReference type="InterPro" id="IPR050250">
    <property type="entry name" value="Macrolide_Exporter_MacB"/>
</dbReference>
<sequence length="789" mass="88312">MLRNYFKTAFRNLWKTRSYSLLNIAGLAVGITCAALIFLWVEDELGYNQHFPNKEDIYIVKSRQTYDGVTYVFEATQGLLADAIQQEVPGIKQAIRMNWVSRELFTVGDKQLYQLGYYTDPGFMDIFSLEFVEGNRASAMNTINDIVLTQSSARIFFGNEPAVGKMLRLNSGEEMKVTGVVRDLPKNSTIQFNWLIDFKQYARKQEGLTTWGNNSIMTMVQLQPGASLHAINRTLLDFVKNKTNGEVTFSRNYLYPIDRWRLYNNFDKDGNEQEGRIRYVRLFSIIAWVVLLIACINFMNLATARSEKRAREVGMRKVMGATKPALVAQFLGEALLLSLLSALLAILLTYLFMAPFNQLVEKELTVRALTPAHLGFLVAIVLLCSLVAGSYPAFYLSSFNPITTLKGGKQKTGAAGSVRRGLVVLQYSAAIILIICTVIIFQQVQYVKGRDIGFDRSQVLLTSLRGDMVNHMDLIKTQLLATGSVESVGLSNMNILHIGGNTSGLTWDGKDPGQRSLISFLLTDADFVPAMHLQLKEGRNFRPRMQGDSQSILVNESFARLIRKDGQVSGQTVQWNGSTLTIVGVVKDFVYNDVYAAADPVFFYPFQSRSSGLMNIRTKAGVNLPQALTRIEKVIKDNNPGYPFEYDFLDDTFNKIFRSEMLIQQLAGVFAVLSVIISCLGLFGLAAFTAERRTREMGIRKVLGASISSLISLLNREFLTLVLVSFLVAFPLAWWIMGNWLADYQYRTPLHWWVFALAGAGALLIALLTVSSQAIRAALANPVKSLKEE</sequence>
<dbReference type="Pfam" id="PF02687">
    <property type="entry name" value="FtsX"/>
    <property type="match status" value="2"/>
</dbReference>